<dbReference type="PANTHER" id="PTHR21237">
    <property type="entry name" value="GRPE PROTEIN"/>
    <property type="match status" value="1"/>
</dbReference>
<name>A0ABP3VSX8_CLOSU</name>
<comment type="function">
    <text evidence="3 4">Participates actively in the response to hyperosmotic and heat shock by preventing the aggregation of stress-denatured proteins, in association with DnaK and GrpE. It is the nucleotide exchange factor for DnaK and may function as a thermosensor. Unfolded proteins bind initially to DnaJ; upon interaction with the DnaJ-bound protein, DnaK hydrolyzes its bound ATP, resulting in the formation of a stable complex. GrpE releases ADP from DnaK; ATP binding to DnaK triggers the release of the substrate protein, thus completing the reaction cycle. Several rounds of ATP-dependent interactions between DnaJ, DnaK and GrpE are required for fully efficient folding.</text>
</comment>
<reference evidence="8" key="1">
    <citation type="journal article" date="2019" name="Int. J. Syst. Evol. Microbiol.">
        <title>The Global Catalogue of Microorganisms (GCM) 10K type strain sequencing project: providing services to taxonomists for standard genome sequencing and annotation.</title>
        <authorList>
            <consortium name="The Broad Institute Genomics Platform"/>
            <consortium name="The Broad Institute Genome Sequencing Center for Infectious Disease"/>
            <person name="Wu L."/>
            <person name="Ma J."/>
        </authorList>
    </citation>
    <scope>NUCLEOTIDE SEQUENCE [LARGE SCALE GENOMIC DNA]</scope>
    <source>
        <strain evidence="8">JCM 1417</strain>
    </source>
</reference>
<dbReference type="CDD" id="cd00446">
    <property type="entry name" value="GrpE"/>
    <property type="match status" value="1"/>
</dbReference>
<dbReference type="NCBIfam" id="NF010757">
    <property type="entry name" value="PRK14160.1"/>
    <property type="match status" value="1"/>
</dbReference>
<dbReference type="Pfam" id="PF01025">
    <property type="entry name" value="GrpE"/>
    <property type="match status" value="1"/>
</dbReference>
<feature type="region of interest" description="Disordered" evidence="6">
    <location>
        <begin position="1"/>
        <end position="71"/>
    </location>
</feature>
<evidence type="ECO:0000256" key="1">
    <source>
        <dbReference type="ARBA" id="ARBA00009054"/>
    </source>
</evidence>
<comment type="subunit">
    <text evidence="3">Homodimer.</text>
</comment>
<dbReference type="SUPFAM" id="SSF58014">
    <property type="entry name" value="Coiled-coil domain of nucleotide exchange factor GrpE"/>
    <property type="match status" value="1"/>
</dbReference>
<dbReference type="PRINTS" id="PR00773">
    <property type="entry name" value="GRPEPROTEIN"/>
</dbReference>
<keyword evidence="3" id="KW-0963">Cytoplasm</keyword>
<dbReference type="HAMAP" id="MF_01151">
    <property type="entry name" value="GrpE"/>
    <property type="match status" value="1"/>
</dbReference>
<evidence type="ECO:0000256" key="4">
    <source>
        <dbReference type="RuleBase" id="RU000639"/>
    </source>
</evidence>
<dbReference type="InterPro" id="IPR009012">
    <property type="entry name" value="GrpE_head"/>
</dbReference>
<dbReference type="PROSITE" id="PS01071">
    <property type="entry name" value="GRPE"/>
    <property type="match status" value="1"/>
</dbReference>
<evidence type="ECO:0000256" key="2">
    <source>
        <dbReference type="ARBA" id="ARBA00023186"/>
    </source>
</evidence>
<keyword evidence="2 3" id="KW-0143">Chaperone</keyword>
<feature type="compositionally biased region" description="Basic and acidic residues" evidence="6">
    <location>
        <begin position="55"/>
        <end position="71"/>
    </location>
</feature>
<keyword evidence="8" id="KW-1185">Reference proteome</keyword>
<dbReference type="EMBL" id="BAAACI010000001">
    <property type="protein sequence ID" value="GAA0768202.1"/>
    <property type="molecule type" value="Genomic_DNA"/>
</dbReference>
<dbReference type="NCBIfam" id="NF010738">
    <property type="entry name" value="PRK14140.1"/>
    <property type="match status" value="1"/>
</dbReference>
<comment type="similarity">
    <text evidence="1 3 5">Belongs to the GrpE family.</text>
</comment>
<accession>A0ABP3VSX8</accession>
<dbReference type="SUPFAM" id="SSF51064">
    <property type="entry name" value="Head domain of nucleotide exchange factor GrpE"/>
    <property type="match status" value="1"/>
</dbReference>
<evidence type="ECO:0000256" key="6">
    <source>
        <dbReference type="SAM" id="MobiDB-lite"/>
    </source>
</evidence>
<dbReference type="Gene3D" id="2.30.22.10">
    <property type="entry name" value="Head domain of nucleotide exchange factor GrpE"/>
    <property type="match status" value="1"/>
</dbReference>
<sequence length="208" mass="24053">MQNNMEENQELDKKDMEDNADEVLENDPSEKIQNEEESTSGEETSEVKEEDEKEDEMKKFRNRKEEIKELKEENDSLKDKLLRTVAEYDNFRKRTSKEKENIYTEACADVLKEILPVLDNLERAVAVDGSAEDLKKGIELTINQFTASFEKLGVEEISSDGEFDPNFHNAVMHVEDENLEKNQVAEVFLKGYKKGDKVLRHSMVKVAN</sequence>
<evidence type="ECO:0000313" key="8">
    <source>
        <dbReference type="Proteomes" id="UP001501047"/>
    </source>
</evidence>
<comment type="subcellular location">
    <subcellularLocation>
        <location evidence="3">Cytoplasm</location>
    </subcellularLocation>
</comment>
<dbReference type="Proteomes" id="UP001501047">
    <property type="component" value="Unassembled WGS sequence"/>
</dbReference>
<dbReference type="Gene3D" id="3.90.20.20">
    <property type="match status" value="1"/>
</dbReference>
<gene>
    <name evidence="3 7" type="primary">grpE</name>
    <name evidence="7" type="ORF">GCM10008908_08230</name>
</gene>
<dbReference type="InterPro" id="IPR000740">
    <property type="entry name" value="GrpE"/>
</dbReference>
<evidence type="ECO:0000256" key="5">
    <source>
        <dbReference type="RuleBase" id="RU004478"/>
    </source>
</evidence>
<comment type="caution">
    <text evidence="7">The sequence shown here is derived from an EMBL/GenBank/DDBJ whole genome shotgun (WGS) entry which is preliminary data.</text>
</comment>
<dbReference type="PANTHER" id="PTHR21237:SF23">
    <property type="entry name" value="GRPE PROTEIN HOMOLOG, MITOCHONDRIAL"/>
    <property type="match status" value="1"/>
</dbReference>
<feature type="compositionally biased region" description="Acidic residues" evidence="6">
    <location>
        <begin position="18"/>
        <end position="27"/>
    </location>
</feature>
<dbReference type="InterPro" id="IPR013805">
    <property type="entry name" value="GrpE_CC"/>
</dbReference>
<dbReference type="RefSeq" id="WP_343823893.1">
    <property type="nucleotide sequence ID" value="NZ_BAAACI010000001.1"/>
</dbReference>
<proteinExistence type="inferred from homology"/>
<keyword evidence="3 4" id="KW-0346">Stress response</keyword>
<feature type="compositionally biased region" description="Acidic residues" evidence="6">
    <location>
        <begin position="35"/>
        <end position="54"/>
    </location>
</feature>
<protein>
    <recommendedName>
        <fullName evidence="3 4">Protein GrpE</fullName>
    </recommendedName>
    <alternativeName>
        <fullName evidence="3">HSP-70 cofactor</fullName>
    </alternativeName>
</protein>
<evidence type="ECO:0000256" key="3">
    <source>
        <dbReference type="HAMAP-Rule" id="MF_01151"/>
    </source>
</evidence>
<organism evidence="7 8">
    <name type="scientific">Clostridium subterminale</name>
    <dbReference type="NCBI Taxonomy" id="1550"/>
    <lineage>
        <taxon>Bacteria</taxon>
        <taxon>Bacillati</taxon>
        <taxon>Bacillota</taxon>
        <taxon>Clostridia</taxon>
        <taxon>Eubacteriales</taxon>
        <taxon>Clostridiaceae</taxon>
        <taxon>Clostridium</taxon>
    </lineage>
</organism>
<evidence type="ECO:0000313" key="7">
    <source>
        <dbReference type="EMBL" id="GAA0768202.1"/>
    </source>
</evidence>